<sequence length="128" mass="14358">MFPSFFDIEDEFKLSVAQFVNEVVFKALKARGATTANAPVAILNEADVEDFVRDDFNHAKAWLRGRLYEVHTRVVGRDVAHVVVAKERFSTTPTPILLTAAEIQRLQRAFTHTAYLGDGSAKITCRSF</sequence>
<dbReference type="AlphaFoldDB" id="A0A9W6WVB4"/>
<dbReference type="EMBL" id="BSXW01000306">
    <property type="protein sequence ID" value="GMF18121.1"/>
    <property type="molecule type" value="Genomic_DNA"/>
</dbReference>
<name>A0A9W6WVB4_9STRA</name>
<evidence type="ECO:0000313" key="2">
    <source>
        <dbReference type="Proteomes" id="UP001165083"/>
    </source>
</evidence>
<comment type="caution">
    <text evidence="1">The sequence shown here is derived from an EMBL/GenBank/DDBJ whole genome shotgun (WGS) entry which is preliminary data.</text>
</comment>
<gene>
    <name evidence="1" type="ORF">Plil01_000673200</name>
</gene>
<protein>
    <submittedName>
        <fullName evidence="1">Unnamed protein product</fullName>
    </submittedName>
</protein>
<evidence type="ECO:0000313" key="1">
    <source>
        <dbReference type="EMBL" id="GMF18121.1"/>
    </source>
</evidence>
<reference evidence="1" key="1">
    <citation type="submission" date="2023-04" db="EMBL/GenBank/DDBJ databases">
        <title>Phytophthora lilii NBRC 32176.</title>
        <authorList>
            <person name="Ichikawa N."/>
            <person name="Sato H."/>
            <person name="Tonouchi N."/>
        </authorList>
    </citation>
    <scope>NUCLEOTIDE SEQUENCE</scope>
    <source>
        <strain evidence="1">NBRC 32176</strain>
    </source>
</reference>
<accession>A0A9W6WVB4</accession>
<proteinExistence type="predicted"/>
<dbReference type="Proteomes" id="UP001165083">
    <property type="component" value="Unassembled WGS sequence"/>
</dbReference>
<keyword evidence="2" id="KW-1185">Reference proteome</keyword>
<organism evidence="1 2">
    <name type="scientific">Phytophthora lilii</name>
    <dbReference type="NCBI Taxonomy" id="2077276"/>
    <lineage>
        <taxon>Eukaryota</taxon>
        <taxon>Sar</taxon>
        <taxon>Stramenopiles</taxon>
        <taxon>Oomycota</taxon>
        <taxon>Peronosporomycetes</taxon>
        <taxon>Peronosporales</taxon>
        <taxon>Peronosporaceae</taxon>
        <taxon>Phytophthora</taxon>
    </lineage>
</organism>